<evidence type="ECO:0000256" key="7">
    <source>
        <dbReference type="RuleBase" id="RU367016"/>
    </source>
</evidence>
<dbReference type="PANTHER" id="PTHR30353:SF0">
    <property type="entry name" value="TRANSMEMBRANE PROTEIN"/>
    <property type="match status" value="1"/>
</dbReference>
<sequence>MSSFLDPEHLVNTFGLVGLVVVLFAECGLLVGFFLPGDSLLFTAGLLVASQVFTVPLWVLLVALPLAAITGNLVGYWIGRRVGPAVFNRPDSRLFKAEYVQKSQAFFDRNGNRTILLARFVPIVRTFATVMAGASLMDPRRYAVWSVIGGVLWAGGVTLLGYWLGQVAVVRDHVELFILGIVALSLVPVAIEVVRSRRSPA</sequence>
<dbReference type="InterPro" id="IPR032816">
    <property type="entry name" value="VTT_dom"/>
</dbReference>
<keyword evidence="6 7" id="KW-0472">Membrane</keyword>
<feature type="transmembrane region" description="Helical" evidence="7">
    <location>
        <begin position="55"/>
        <end position="79"/>
    </location>
</feature>
<dbReference type="EMBL" id="JBAPLU010000001">
    <property type="protein sequence ID" value="MEI4270388.1"/>
    <property type="molecule type" value="Genomic_DNA"/>
</dbReference>
<evidence type="ECO:0000256" key="6">
    <source>
        <dbReference type="ARBA" id="ARBA00023136"/>
    </source>
</evidence>
<evidence type="ECO:0000259" key="8">
    <source>
        <dbReference type="Pfam" id="PF09335"/>
    </source>
</evidence>
<dbReference type="Pfam" id="PF09335">
    <property type="entry name" value="VTT_dom"/>
    <property type="match status" value="1"/>
</dbReference>
<comment type="caution">
    <text evidence="9">The sequence shown here is derived from an EMBL/GenBank/DDBJ whole genome shotgun (WGS) entry which is preliminary data.</text>
</comment>
<keyword evidence="3 7" id="KW-1003">Cell membrane</keyword>
<organism evidence="9 10">
    <name type="scientific">Klenkia sesuvii</name>
    <dbReference type="NCBI Taxonomy" id="3103137"/>
    <lineage>
        <taxon>Bacteria</taxon>
        <taxon>Bacillati</taxon>
        <taxon>Actinomycetota</taxon>
        <taxon>Actinomycetes</taxon>
        <taxon>Geodermatophilales</taxon>
        <taxon>Geodermatophilaceae</taxon>
        <taxon>Klenkia</taxon>
    </lineage>
</organism>
<protein>
    <submittedName>
        <fullName evidence="9">VTT domain-containing protein</fullName>
    </submittedName>
</protein>
<comment type="subcellular location">
    <subcellularLocation>
        <location evidence="1 7">Cell membrane</location>
        <topology evidence="1 7">Multi-pass membrane protein</topology>
    </subcellularLocation>
</comment>
<keyword evidence="5 7" id="KW-1133">Transmembrane helix</keyword>
<keyword evidence="4 7" id="KW-0812">Transmembrane</keyword>
<reference evidence="9 10" key="1">
    <citation type="submission" date="2024-03" db="EMBL/GenBank/DDBJ databases">
        <title>Draft genome sequence of Klenkia sp. LSe6-5.</title>
        <authorList>
            <person name="Duangmal K."/>
            <person name="Chantavorakit T."/>
        </authorList>
    </citation>
    <scope>NUCLEOTIDE SEQUENCE [LARGE SCALE GENOMIC DNA]</scope>
    <source>
        <strain evidence="9 10">LSe6-5</strain>
    </source>
</reference>
<feature type="transmembrane region" description="Helical" evidence="7">
    <location>
        <begin position="176"/>
        <end position="194"/>
    </location>
</feature>
<feature type="transmembrane region" description="Helical" evidence="7">
    <location>
        <begin position="12"/>
        <end position="35"/>
    </location>
</feature>
<feature type="transmembrane region" description="Helical" evidence="7">
    <location>
        <begin position="142"/>
        <end position="164"/>
    </location>
</feature>
<accession>A0ABU8DNY9</accession>
<feature type="domain" description="VTT" evidence="8">
    <location>
        <begin position="35"/>
        <end position="162"/>
    </location>
</feature>
<evidence type="ECO:0000313" key="10">
    <source>
        <dbReference type="Proteomes" id="UP001361570"/>
    </source>
</evidence>
<evidence type="ECO:0000256" key="2">
    <source>
        <dbReference type="ARBA" id="ARBA00010792"/>
    </source>
</evidence>
<evidence type="ECO:0000256" key="5">
    <source>
        <dbReference type="ARBA" id="ARBA00022989"/>
    </source>
</evidence>
<dbReference type="PANTHER" id="PTHR30353">
    <property type="entry name" value="INNER MEMBRANE PROTEIN DEDA-RELATED"/>
    <property type="match status" value="1"/>
</dbReference>
<evidence type="ECO:0000256" key="1">
    <source>
        <dbReference type="ARBA" id="ARBA00004651"/>
    </source>
</evidence>
<dbReference type="InterPro" id="IPR032818">
    <property type="entry name" value="DedA-like"/>
</dbReference>
<name>A0ABU8DNY9_9ACTN</name>
<dbReference type="Proteomes" id="UP001361570">
    <property type="component" value="Unassembled WGS sequence"/>
</dbReference>
<evidence type="ECO:0000256" key="4">
    <source>
        <dbReference type="ARBA" id="ARBA00022692"/>
    </source>
</evidence>
<evidence type="ECO:0000256" key="3">
    <source>
        <dbReference type="ARBA" id="ARBA00022475"/>
    </source>
</evidence>
<proteinExistence type="inferred from homology"/>
<comment type="similarity">
    <text evidence="2 7">Belongs to the DedA family.</text>
</comment>
<evidence type="ECO:0000313" key="9">
    <source>
        <dbReference type="EMBL" id="MEI4270388.1"/>
    </source>
</evidence>
<gene>
    <name evidence="9" type="ORF">TEK04_01510</name>
</gene>
<dbReference type="RefSeq" id="WP_336402529.1">
    <property type="nucleotide sequence ID" value="NZ_JBAPLU010000001.1"/>
</dbReference>
<keyword evidence="10" id="KW-1185">Reference proteome</keyword>